<protein>
    <submittedName>
        <fullName evidence="4">Acetylornithine deacetylase</fullName>
    </submittedName>
</protein>
<dbReference type="GO" id="GO:0046872">
    <property type="term" value="F:metal ion binding"/>
    <property type="evidence" value="ECO:0007669"/>
    <property type="project" value="UniProtKB-KW"/>
</dbReference>
<gene>
    <name evidence="4" type="ORF">GCM10011529_15360</name>
</gene>
<dbReference type="InterPro" id="IPR002933">
    <property type="entry name" value="Peptidase_M20"/>
</dbReference>
<dbReference type="InterPro" id="IPR011650">
    <property type="entry name" value="Peptidase_M20_dimer"/>
</dbReference>
<dbReference type="Pfam" id="PF07687">
    <property type="entry name" value="M20_dimer"/>
    <property type="match status" value="1"/>
</dbReference>
<comment type="caution">
    <text evidence="4">The sequence shown here is derived from an EMBL/GenBank/DDBJ whole genome shotgun (WGS) entry which is preliminary data.</text>
</comment>
<accession>A0A916ZR22</accession>
<keyword evidence="1" id="KW-0479">Metal-binding</keyword>
<dbReference type="Pfam" id="PF01546">
    <property type="entry name" value="Peptidase_M20"/>
    <property type="match status" value="1"/>
</dbReference>
<dbReference type="EMBL" id="BMJM01000004">
    <property type="protein sequence ID" value="GGE09964.1"/>
    <property type="molecule type" value="Genomic_DNA"/>
</dbReference>
<dbReference type="Gene3D" id="3.40.630.10">
    <property type="entry name" value="Zn peptidases"/>
    <property type="match status" value="1"/>
</dbReference>
<dbReference type="InterPro" id="IPR036264">
    <property type="entry name" value="Bact_exopeptidase_dim_dom"/>
</dbReference>
<dbReference type="SUPFAM" id="SSF53187">
    <property type="entry name" value="Zn-dependent exopeptidases"/>
    <property type="match status" value="1"/>
</dbReference>
<proteinExistence type="predicted"/>
<evidence type="ECO:0000256" key="1">
    <source>
        <dbReference type="ARBA" id="ARBA00022723"/>
    </source>
</evidence>
<dbReference type="PANTHER" id="PTHR43808:SF9">
    <property type="entry name" value="BLL0789 PROTEIN"/>
    <property type="match status" value="1"/>
</dbReference>
<organism evidence="4 5">
    <name type="scientific">Sandarakinorhabdus glacialis</name>
    <dbReference type="NCBI Taxonomy" id="1614636"/>
    <lineage>
        <taxon>Bacteria</taxon>
        <taxon>Pseudomonadati</taxon>
        <taxon>Pseudomonadota</taxon>
        <taxon>Alphaproteobacteria</taxon>
        <taxon>Sphingomonadales</taxon>
        <taxon>Sphingosinicellaceae</taxon>
        <taxon>Sandarakinorhabdus</taxon>
    </lineage>
</organism>
<evidence type="ECO:0000256" key="2">
    <source>
        <dbReference type="ARBA" id="ARBA00022801"/>
    </source>
</evidence>
<dbReference type="PANTHER" id="PTHR43808">
    <property type="entry name" value="ACETYLORNITHINE DEACETYLASE"/>
    <property type="match status" value="1"/>
</dbReference>
<sequence>MQLATSRPIGYAIPVSQLDVLSSRNTLSDSETAAVASLAHHRETMLAQVEAWSTINSGSRNLPGLVAVADQLLAAFAPLGGTATLRDPAPATAIDTAGTERPLLHGQNLHITKRSQAPVRVLLTGHMDTVFAADHPFQTSQWLGADTLNGPGTADMKGGLAVMLAALSAFEASPFAPLLGWEIVIVSDEEVSSPGSAPLLIEAANRCHLGLTYEPALPDGTLAGARKGSGNFSAIVTGRAAHAGREPEKGRNAILAAADLALRLKALTADDLSVNPAKIDGGGPNNIVPDSAVLRWNMRPSNPVAQARAAAAIDTLAAEIAATHDVAIHIHGSFARPPKPLDANQQRLFDLVRTCGAAIGLPIAWRDTGGVCDGNNLAATGLAVVDTLGPRGGAIHSPQEFLCADSLIERAQLSALILMRVAQSGWVR</sequence>
<dbReference type="NCBIfam" id="NF005602">
    <property type="entry name" value="PRK07338.1"/>
    <property type="match status" value="1"/>
</dbReference>
<dbReference type="GO" id="GO:0016787">
    <property type="term" value="F:hydrolase activity"/>
    <property type="evidence" value="ECO:0007669"/>
    <property type="project" value="UniProtKB-KW"/>
</dbReference>
<reference evidence="4" key="2">
    <citation type="submission" date="2020-09" db="EMBL/GenBank/DDBJ databases">
        <authorList>
            <person name="Sun Q."/>
            <person name="Zhou Y."/>
        </authorList>
    </citation>
    <scope>NUCLEOTIDE SEQUENCE</scope>
    <source>
        <strain evidence="4">CGMCC 1.15519</strain>
    </source>
</reference>
<keyword evidence="2" id="KW-0378">Hydrolase</keyword>
<keyword evidence="5" id="KW-1185">Reference proteome</keyword>
<dbReference type="Proteomes" id="UP000635071">
    <property type="component" value="Unassembled WGS sequence"/>
</dbReference>
<evidence type="ECO:0000259" key="3">
    <source>
        <dbReference type="Pfam" id="PF07687"/>
    </source>
</evidence>
<reference evidence="4" key="1">
    <citation type="journal article" date="2014" name="Int. J. Syst. Evol. Microbiol.">
        <title>Complete genome sequence of Corynebacterium casei LMG S-19264T (=DSM 44701T), isolated from a smear-ripened cheese.</title>
        <authorList>
            <consortium name="US DOE Joint Genome Institute (JGI-PGF)"/>
            <person name="Walter F."/>
            <person name="Albersmeier A."/>
            <person name="Kalinowski J."/>
            <person name="Ruckert C."/>
        </authorList>
    </citation>
    <scope>NUCLEOTIDE SEQUENCE</scope>
    <source>
        <strain evidence="4">CGMCC 1.15519</strain>
    </source>
</reference>
<evidence type="ECO:0000313" key="4">
    <source>
        <dbReference type="EMBL" id="GGE09964.1"/>
    </source>
</evidence>
<evidence type="ECO:0000313" key="5">
    <source>
        <dbReference type="Proteomes" id="UP000635071"/>
    </source>
</evidence>
<dbReference type="SUPFAM" id="SSF55031">
    <property type="entry name" value="Bacterial exopeptidase dimerisation domain"/>
    <property type="match status" value="1"/>
</dbReference>
<dbReference type="InterPro" id="IPR050072">
    <property type="entry name" value="Peptidase_M20A"/>
</dbReference>
<feature type="domain" description="Peptidase M20 dimerisation" evidence="3">
    <location>
        <begin position="225"/>
        <end position="322"/>
    </location>
</feature>
<dbReference type="AlphaFoldDB" id="A0A916ZR22"/>
<dbReference type="Gene3D" id="3.30.70.360">
    <property type="match status" value="1"/>
</dbReference>
<name>A0A916ZR22_9SPHN</name>